<keyword evidence="4" id="KW-1185">Reference proteome</keyword>
<dbReference type="GeneID" id="11519017"/>
<protein>
    <recommendedName>
        <fullName evidence="5">Fungal N-terminal domain-containing protein</fullName>
    </recommendedName>
</protein>
<proteinExistence type="predicted"/>
<sequence length="426" mass="47039">MDPVSITTGALGLAKTVLDATALIRSAVDNFRDAAAVARDIEDEVLVIQASLRQIETALTPDPWVVGRLGLGHIFEISVEGCLEILQAIDAEFWSLHRRDDWRARLEIWWKEGDIRRLLGRLDRKKGALMLLVQALNLRSVLDLQVLLHQNQSTLDLARLGLDDMVPSYPAIKGHGLDSVASELCSNASLLGDRESLLSDTRFAFDGICFGSKAYAHAVARVTAEKKKGNRTDPTSTETRPDDRLESVNEKHGQLPEDKVTPIIQTGVDPAIHEAVCIKLREAEARIKALECELQHYTRTRAGNDDARKEVLLLGQEGPSHRKAALINAAKQNDKPLVSHATPPERETTKKVRTKIGDSPSSKKSTQVSRRSPSFSKAHTAAHVEAQDSMATSDKPAEKDISPPDSKERGHHFGMARERKHFSRSP</sequence>
<dbReference type="Proteomes" id="UP000008181">
    <property type="component" value="Chromosome 3"/>
</dbReference>
<evidence type="ECO:0008006" key="5">
    <source>
        <dbReference type="Google" id="ProtNLM"/>
    </source>
</evidence>
<feature type="compositionally biased region" description="Basic residues" evidence="2">
    <location>
        <begin position="409"/>
        <end position="426"/>
    </location>
</feature>
<feature type="region of interest" description="Disordered" evidence="2">
    <location>
        <begin position="329"/>
        <end position="426"/>
    </location>
</feature>
<feature type="coiled-coil region" evidence="1">
    <location>
        <begin position="273"/>
        <end position="300"/>
    </location>
</feature>
<dbReference type="KEGG" id="ttt:THITE_159973"/>
<dbReference type="OrthoDB" id="5365701at2759"/>
<dbReference type="AlphaFoldDB" id="G2R5W8"/>
<organism evidence="3 4">
    <name type="scientific">Thermothielavioides terrestris (strain ATCC 38088 / NRRL 8126)</name>
    <name type="common">Thielavia terrestris</name>
    <dbReference type="NCBI Taxonomy" id="578455"/>
    <lineage>
        <taxon>Eukaryota</taxon>
        <taxon>Fungi</taxon>
        <taxon>Dikarya</taxon>
        <taxon>Ascomycota</taxon>
        <taxon>Pezizomycotina</taxon>
        <taxon>Sordariomycetes</taxon>
        <taxon>Sordariomycetidae</taxon>
        <taxon>Sordariales</taxon>
        <taxon>Chaetomiaceae</taxon>
        <taxon>Thermothielavioides</taxon>
        <taxon>Thermothielavioides terrestris</taxon>
    </lineage>
</organism>
<name>G2R5W8_THETT</name>
<dbReference type="EMBL" id="CP003011">
    <property type="protein sequence ID" value="AEO68355.1"/>
    <property type="molecule type" value="Genomic_DNA"/>
</dbReference>
<reference evidence="3 4" key="1">
    <citation type="journal article" date="2011" name="Nat. Biotechnol.">
        <title>Comparative genomic analysis of the thermophilic biomass-degrading fungi Myceliophthora thermophila and Thielavia terrestris.</title>
        <authorList>
            <person name="Berka R.M."/>
            <person name="Grigoriev I.V."/>
            <person name="Otillar R."/>
            <person name="Salamov A."/>
            <person name="Grimwood J."/>
            <person name="Reid I."/>
            <person name="Ishmael N."/>
            <person name="John T."/>
            <person name="Darmond C."/>
            <person name="Moisan M.-C."/>
            <person name="Henrissat B."/>
            <person name="Coutinho P.M."/>
            <person name="Lombard V."/>
            <person name="Natvig D.O."/>
            <person name="Lindquist E."/>
            <person name="Schmutz J."/>
            <person name="Lucas S."/>
            <person name="Harris P."/>
            <person name="Powlowski J."/>
            <person name="Bellemare A."/>
            <person name="Taylor D."/>
            <person name="Butler G."/>
            <person name="de Vries R.P."/>
            <person name="Allijn I.E."/>
            <person name="van den Brink J."/>
            <person name="Ushinsky S."/>
            <person name="Storms R."/>
            <person name="Powell A.J."/>
            <person name="Paulsen I.T."/>
            <person name="Elbourne L.D.H."/>
            <person name="Baker S.E."/>
            <person name="Magnuson J."/>
            <person name="LaBoissiere S."/>
            <person name="Clutterbuck A.J."/>
            <person name="Martinez D."/>
            <person name="Wogulis M."/>
            <person name="de Leon A.L."/>
            <person name="Rey M.W."/>
            <person name="Tsang A."/>
        </authorList>
    </citation>
    <scope>NUCLEOTIDE SEQUENCE [LARGE SCALE GENOMIC DNA]</scope>
    <source>
        <strain evidence="4">ATCC 38088 / NRRL 8126</strain>
    </source>
</reference>
<feature type="compositionally biased region" description="Basic and acidic residues" evidence="2">
    <location>
        <begin position="395"/>
        <end position="408"/>
    </location>
</feature>
<evidence type="ECO:0000313" key="3">
    <source>
        <dbReference type="EMBL" id="AEO68355.1"/>
    </source>
</evidence>
<feature type="region of interest" description="Disordered" evidence="2">
    <location>
        <begin position="224"/>
        <end position="255"/>
    </location>
</feature>
<dbReference type="RefSeq" id="XP_003654691.1">
    <property type="nucleotide sequence ID" value="XM_003654643.1"/>
</dbReference>
<accession>G2R5W8</accession>
<keyword evidence="1" id="KW-0175">Coiled coil</keyword>
<dbReference type="eggNOG" id="ENOG502SCN1">
    <property type="taxonomic scope" value="Eukaryota"/>
</dbReference>
<dbReference type="HOGENOM" id="CLU_644328_0_0_1"/>
<evidence type="ECO:0000313" key="4">
    <source>
        <dbReference type="Proteomes" id="UP000008181"/>
    </source>
</evidence>
<feature type="compositionally biased region" description="Basic and acidic residues" evidence="2">
    <location>
        <begin position="239"/>
        <end position="255"/>
    </location>
</feature>
<feature type="compositionally biased region" description="Polar residues" evidence="2">
    <location>
        <begin position="359"/>
        <end position="377"/>
    </location>
</feature>
<gene>
    <name evidence="3" type="ORF">THITE_159973</name>
</gene>
<evidence type="ECO:0000256" key="1">
    <source>
        <dbReference type="SAM" id="Coils"/>
    </source>
</evidence>
<evidence type="ECO:0000256" key="2">
    <source>
        <dbReference type="SAM" id="MobiDB-lite"/>
    </source>
</evidence>